<feature type="signal peptide" evidence="1">
    <location>
        <begin position="1"/>
        <end position="17"/>
    </location>
</feature>
<protein>
    <submittedName>
        <fullName evidence="3">DJ-1/PfpI family protein</fullName>
    </submittedName>
</protein>
<dbReference type="STRING" id="240176.A8NQX9"/>
<dbReference type="PANTHER" id="PTHR43130">
    <property type="entry name" value="ARAC-FAMILY TRANSCRIPTIONAL REGULATOR"/>
    <property type="match status" value="1"/>
</dbReference>
<feature type="domain" description="DJ-1/PfpI" evidence="2">
    <location>
        <begin position="28"/>
        <end position="191"/>
    </location>
</feature>
<dbReference type="AlphaFoldDB" id="A8NQX9"/>
<dbReference type="RefSeq" id="XP_001835572.1">
    <property type="nucleotide sequence ID" value="XM_001835520.1"/>
</dbReference>
<gene>
    <name evidence="3" type="ORF">CC1G_03354</name>
</gene>
<accession>A8NQX9</accession>
<dbReference type="InterPro" id="IPR052158">
    <property type="entry name" value="INH-QAR"/>
</dbReference>
<sequence length="241" mass="26230">MRLSTFSLVAFSALVSANSVTPPTHYGVLLFQAFQALDVFGPLDVLNLHSGTQKNLTLSLLSRNLSPVSTVPVMMNTTFGQSLQPTHTLSSPPPDLEVLIVPGGIGTRAPDLGAEVDFIRTIFPSLRYLISICTGNVLVARAGLLDGKKATGNKKSWSWLTQQGNKTHWVAKARWVVSSEKIWSTSGVSAGVDGFLNFMETVYGEEVARNLEIGLEWSRVTDPNADEFADIWQVEDVLPVE</sequence>
<dbReference type="EMBL" id="AACS02000008">
    <property type="protein sequence ID" value="EAU86143.1"/>
    <property type="molecule type" value="Genomic_DNA"/>
</dbReference>
<dbReference type="KEGG" id="cci:CC1G_03354"/>
<proteinExistence type="predicted"/>
<dbReference type="Pfam" id="PF01965">
    <property type="entry name" value="DJ-1_PfpI"/>
    <property type="match status" value="1"/>
</dbReference>
<reference evidence="3 4" key="1">
    <citation type="journal article" date="2010" name="Proc. Natl. Acad. Sci. U.S.A.">
        <title>Insights into evolution of multicellular fungi from the assembled chromosomes of the mushroom Coprinopsis cinerea (Coprinus cinereus).</title>
        <authorList>
            <person name="Stajich J.E."/>
            <person name="Wilke S.K."/>
            <person name="Ahren D."/>
            <person name="Au C.H."/>
            <person name="Birren B.W."/>
            <person name="Borodovsky M."/>
            <person name="Burns C."/>
            <person name="Canback B."/>
            <person name="Casselton L.A."/>
            <person name="Cheng C.K."/>
            <person name="Deng J."/>
            <person name="Dietrich F.S."/>
            <person name="Fargo D.C."/>
            <person name="Farman M.L."/>
            <person name="Gathman A.C."/>
            <person name="Goldberg J."/>
            <person name="Guigo R."/>
            <person name="Hoegger P.J."/>
            <person name="Hooker J.B."/>
            <person name="Huggins A."/>
            <person name="James T.Y."/>
            <person name="Kamada T."/>
            <person name="Kilaru S."/>
            <person name="Kodira C."/>
            <person name="Kues U."/>
            <person name="Kupfer D."/>
            <person name="Kwan H.S."/>
            <person name="Lomsadze A."/>
            <person name="Li W."/>
            <person name="Lilly W.W."/>
            <person name="Ma L.J."/>
            <person name="Mackey A.J."/>
            <person name="Manning G."/>
            <person name="Martin F."/>
            <person name="Muraguchi H."/>
            <person name="Natvig D.O."/>
            <person name="Palmerini H."/>
            <person name="Ramesh M.A."/>
            <person name="Rehmeyer C.J."/>
            <person name="Roe B.A."/>
            <person name="Shenoy N."/>
            <person name="Stanke M."/>
            <person name="Ter-Hovhannisyan V."/>
            <person name="Tunlid A."/>
            <person name="Velagapudi R."/>
            <person name="Vision T.J."/>
            <person name="Zeng Q."/>
            <person name="Zolan M.E."/>
            <person name="Pukkila P.J."/>
        </authorList>
    </citation>
    <scope>NUCLEOTIDE SEQUENCE [LARGE SCALE GENOMIC DNA]</scope>
    <source>
        <strain evidence="4">Okayama-7 / 130 / ATCC MYA-4618 / FGSC 9003</strain>
    </source>
</reference>
<dbReference type="InParanoid" id="A8NQX9"/>
<keyword evidence="1" id="KW-0732">Signal</keyword>
<dbReference type="Proteomes" id="UP000001861">
    <property type="component" value="Unassembled WGS sequence"/>
</dbReference>
<evidence type="ECO:0000259" key="2">
    <source>
        <dbReference type="Pfam" id="PF01965"/>
    </source>
</evidence>
<dbReference type="Gene3D" id="3.40.50.880">
    <property type="match status" value="1"/>
</dbReference>
<organism evidence="3 4">
    <name type="scientific">Coprinopsis cinerea (strain Okayama-7 / 130 / ATCC MYA-4618 / FGSC 9003)</name>
    <name type="common">Inky cap fungus</name>
    <name type="synonym">Hormographiella aspergillata</name>
    <dbReference type="NCBI Taxonomy" id="240176"/>
    <lineage>
        <taxon>Eukaryota</taxon>
        <taxon>Fungi</taxon>
        <taxon>Dikarya</taxon>
        <taxon>Basidiomycota</taxon>
        <taxon>Agaricomycotina</taxon>
        <taxon>Agaricomycetes</taxon>
        <taxon>Agaricomycetidae</taxon>
        <taxon>Agaricales</taxon>
        <taxon>Agaricineae</taxon>
        <taxon>Psathyrellaceae</taxon>
        <taxon>Coprinopsis</taxon>
    </lineage>
</organism>
<dbReference type="SUPFAM" id="SSF52317">
    <property type="entry name" value="Class I glutamine amidotransferase-like"/>
    <property type="match status" value="1"/>
</dbReference>
<dbReference type="PANTHER" id="PTHR43130:SF15">
    <property type="entry name" value="THIJ_PFPI FAMILY PROTEIN (AFU_ORTHOLOGUE AFUA_5G14240)"/>
    <property type="match status" value="1"/>
</dbReference>
<name>A8NQX9_COPC7</name>
<keyword evidence="4" id="KW-1185">Reference proteome</keyword>
<dbReference type="OMA" id="TTNKMLW"/>
<dbReference type="OrthoDB" id="543156at2759"/>
<feature type="chain" id="PRO_5002726601" evidence="1">
    <location>
        <begin position="18"/>
        <end position="241"/>
    </location>
</feature>
<dbReference type="CDD" id="cd03139">
    <property type="entry name" value="GATase1_PfpI_2"/>
    <property type="match status" value="1"/>
</dbReference>
<dbReference type="eggNOG" id="ENOG502S46I">
    <property type="taxonomic scope" value="Eukaryota"/>
</dbReference>
<evidence type="ECO:0000313" key="4">
    <source>
        <dbReference type="Proteomes" id="UP000001861"/>
    </source>
</evidence>
<dbReference type="GeneID" id="6012105"/>
<comment type="caution">
    <text evidence="3">The sequence shown here is derived from an EMBL/GenBank/DDBJ whole genome shotgun (WGS) entry which is preliminary data.</text>
</comment>
<evidence type="ECO:0000313" key="3">
    <source>
        <dbReference type="EMBL" id="EAU86143.1"/>
    </source>
</evidence>
<dbReference type="InterPro" id="IPR002818">
    <property type="entry name" value="DJ-1/PfpI"/>
</dbReference>
<evidence type="ECO:0000256" key="1">
    <source>
        <dbReference type="SAM" id="SignalP"/>
    </source>
</evidence>
<dbReference type="VEuPathDB" id="FungiDB:CC1G_03354"/>
<dbReference type="InterPro" id="IPR029062">
    <property type="entry name" value="Class_I_gatase-like"/>
</dbReference>